<dbReference type="Pfam" id="PF26409">
    <property type="entry name" value="DUF8107"/>
    <property type="match status" value="1"/>
</dbReference>
<evidence type="ECO:0000313" key="4">
    <source>
        <dbReference type="Proteomes" id="UP000199112"/>
    </source>
</evidence>
<dbReference type="AlphaFoldDB" id="A0A1H6G2K3"/>
<dbReference type="RefSeq" id="WP_090507293.1">
    <property type="nucleotide sequence ID" value="NZ_FNWL01000002.1"/>
</dbReference>
<evidence type="ECO:0000313" key="3">
    <source>
        <dbReference type="EMBL" id="SEH16214.1"/>
    </source>
</evidence>
<dbReference type="EMBL" id="FNWL01000002">
    <property type="protein sequence ID" value="SEH16214.1"/>
    <property type="molecule type" value="Genomic_DNA"/>
</dbReference>
<feature type="domain" description="DUF8107" evidence="2">
    <location>
        <begin position="4"/>
        <end position="73"/>
    </location>
</feature>
<feature type="transmembrane region" description="Helical" evidence="1">
    <location>
        <begin position="49"/>
        <end position="70"/>
    </location>
</feature>
<evidence type="ECO:0000259" key="2">
    <source>
        <dbReference type="Pfam" id="PF26409"/>
    </source>
</evidence>
<proteinExistence type="predicted"/>
<sequence length="75" mass="7963">MTSADNNQRGFRDGLESSRGDPRILAVINAILSTLFAWLAVFASDIVGIASLTATNVIVVAIGVFLLTHVMTRSS</sequence>
<feature type="transmembrane region" description="Helical" evidence="1">
    <location>
        <begin position="24"/>
        <end position="43"/>
    </location>
</feature>
<gene>
    <name evidence="3" type="ORF">SAMN04487967_2495</name>
</gene>
<organism evidence="3 4">
    <name type="scientific">Natronorubrum sediminis</name>
    <dbReference type="NCBI Taxonomy" id="640943"/>
    <lineage>
        <taxon>Archaea</taxon>
        <taxon>Methanobacteriati</taxon>
        <taxon>Methanobacteriota</taxon>
        <taxon>Stenosarchaea group</taxon>
        <taxon>Halobacteria</taxon>
        <taxon>Halobacteriales</taxon>
        <taxon>Natrialbaceae</taxon>
        <taxon>Natronorubrum</taxon>
    </lineage>
</organism>
<evidence type="ECO:0000256" key="1">
    <source>
        <dbReference type="SAM" id="Phobius"/>
    </source>
</evidence>
<keyword evidence="1" id="KW-1133">Transmembrane helix</keyword>
<dbReference type="InterPro" id="IPR058420">
    <property type="entry name" value="DUF8107"/>
</dbReference>
<keyword evidence="4" id="KW-1185">Reference proteome</keyword>
<dbReference type="OrthoDB" id="214676at2157"/>
<reference evidence="4" key="1">
    <citation type="submission" date="2016-10" db="EMBL/GenBank/DDBJ databases">
        <authorList>
            <person name="Varghese N."/>
            <person name="Submissions S."/>
        </authorList>
    </citation>
    <scope>NUCLEOTIDE SEQUENCE [LARGE SCALE GENOMIC DNA]</scope>
    <source>
        <strain evidence="4">CGMCC 1.8981</strain>
    </source>
</reference>
<name>A0A1H6G2K3_9EURY</name>
<dbReference type="Proteomes" id="UP000199112">
    <property type="component" value="Unassembled WGS sequence"/>
</dbReference>
<accession>A0A1H6G2K3</accession>
<keyword evidence="1" id="KW-0812">Transmembrane</keyword>
<keyword evidence="1" id="KW-0472">Membrane</keyword>
<protein>
    <recommendedName>
        <fullName evidence="2">DUF8107 domain-containing protein</fullName>
    </recommendedName>
</protein>